<comment type="caution">
    <text evidence="3">The sequence shown here is derived from an EMBL/GenBank/DDBJ whole genome shotgun (WGS) entry which is preliminary data.</text>
</comment>
<dbReference type="PANTHER" id="PTHR42760:SF5">
    <property type="entry name" value="2-DEHYDRO-3-DEOXY-D-GLUCONATE 5-DEHYDROGENASE"/>
    <property type="match status" value="1"/>
</dbReference>
<dbReference type="InterPro" id="IPR002347">
    <property type="entry name" value="SDR_fam"/>
</dbReference>
<keyword evidence="2" id="KW-0560">Oxidoreductase</keyword>
<evidence type="ECO:0000313" key="4">
    <source>
        <dbReference type="Proteomes" id="UP000521872"/>
    </source>
</evidence>
<protein>
    <submittedName>
        <fullName evidence="3">Uncharacterized protein</fullName>
    </submittedName>
</protein>
<dbReference type="SUPFAM" id="SSF51735">
    <property type="entry name" value="NAD(P)-binding Rossmann-fold domains"/>
    <property type="match status" value="1"/>
</dbReference>
<dbReference type="InterPro" id="IPR036291">
    <property type="entry name" value="NAD(P)-bd_dom_sf"/>
</dbReference>
<gene>
    <name evidence="3" type="ORF">D9613_009912</name>
</gene>
<dbReference type="Pfam" id="PF00106">
    <property type="entry name" value="adh_short"/>
    <property type="match status" value="1"/>
</dbReference>
<evidence type="ECO:0000256" key="2">
    <source>
        <dbReference type="ARBA" id="ARBA00023002"/>
    </source>
</evidence>
<dbReference type="AlphaFoldDB" id="A0A8H4VQL2"/>
<accession>A0A8H4VQL2</accession>
<dbReference type="PANTHER" id="PTHR42760">
    <property type="entry name" value="SHORT-CHAIN DEHYDROGENASES/REDUCTASES FAMILY MEMBER"/>
    <property type="match status" value="1"/>
</dbReference>
<dbReference type="GO" id="GO:0016616">
    <property type="term" value="F:oxidoreductase activity, acting on the CH-OH group of donors, NAD or NADP as acceptor"/>
    <property type="evidence" value="ECO:0007669"/>
    <property type="project" value="TreeGrafter"/>
</dbReference>
<name>A0A8H4VQL2_9AGAR</name>
<dbReference type="Proteomes" id="UP000521872">
    <property type="component" value="Unassembled WGS sequence"/>
</dbReference>
<comment type="similarity">
    <text evidence="1">Belongs to the short-chain dehydrogenases/reductases (SDR) family.</text>
</comment>
<organism evidence="3 4">
    <name type="scientific">Agrocybe pediades</name>
    <dbReference type="NCBI Taxonomy" id="84607"/>
    <lineage>
        <taxon>Eukaryota</taxon>
        <taxon>Fungi</taxon>
        <taxon>Dikarya</taxon>
        <taxon>Basidiomycota</taxon>
        <taxon>Agaricomycotina</taxon>
        <taxon>Agaricomycetes</taxon>
        <taxon>Agaricomycetidae</taxon>
        <taxon>Agaricales</taxon>
        <taxon>Agaricineae</taxon>
        <taxon>Strophariaceae</taxon>
        <taxon>Agrocybe</taxon>
    </lineage>
</organism>
<keyword evidence="4" id="KW-1185">Reference proteome</keyword>
<sequence>MDPTPTNLSVLDLFSLNGQNALITGASRGIGAACALALAQAGASLCLVLRTPPPTPSISPVHPSSTTSTDQNPDFNLESDIPIVQSIRLSVPNAQICVIYADLGDTASVKGILPKALAALKVLTRYENASVDILVNCAGIQRRAPAEVFPEDDWDQVPVHLLLFKSAHLHFHRGLFS</sequence>
<dbReference type="EMBL" id="JAACJL010000017">
    <property type="protein sequence ID" value="KAF4618718.1"/>
    <property type="molecule type" value="Genomic_DNA"/>
</dbReference>
<dbReference type="Gene3D" id="3.40.50.720">
    <property type="entry name" value="NAD(P)-binding Rossmann-like Domain"/>
    <property type="match status" value="1"/>
</dbReference>
<reference evidence="3 4" key="1">
    <citation type="submission" date="2019-12" db="EMBL/GenBank/DDBJ databases">
        <authorList>
            <person name="Floudas D."/>
            <person name="Bentzer J."/>
            <person name="Ahren D."/>
            <person name="Johansson T."/>
            <person name="Persson P."/>
            <person name="Tunlid A."/>
        </authorList>
    </citation>
    <scope>NUCLEOTIDE SEQUENCE [LARGE SCALE GENOMIC DNA]</scope>
    <source>
        <strain evidence="3 4">CBS 102.39</strain>
    </source>
</reference>
<proteinExistence type="inferred from homology"/>
<evidence type="ECO:0000313" key="3">
    <source>
        <dbReference type="EMBL" id="KAF4618718.1"/>
    </source>
</evidence>
<evidence type="ECO:0000256" key="1">
    <source>
        <dbReference type="ARBA" id="ARBA00006484"/>
    </source>
</evidence>